<reference evidence="2" key="2">
    <citation type="submission" date="2023-01" db="EMBL/GenBank/DDBJ databases">
        <authorList>
            <person name="Sun Q."/>
            <person name="Evtushenko L."/>
        </authorList>
    </citation>
    <scope>NUCLEOTIDE SEQUENCE</scope>
    <source>
        <strain evidence="2">VKM B-2484</strain>
    </source>
</reference>
<dbReference type="EMBL" id="BSFJ01000005">
    <property type="protein sequence ID" value="GLK70848.1"/>
    <property type="molecule type" value="Genomic_DNA"/>
</dbReference>
<accession>A0A9W6J6W1</accession>
<reference evidence="2" key="1">
    <citation type="journal article" date="2014" name="Int. J. Syst. Evol. Microbiol.">
        <title>Complete genome sequence of Corynebacterium casei LMG S-19264T (=DSM 44701T), isolated from a smear-ripened cheese.</title>
        <authorList>
            <consortium name="US DOE Joint Genome Institute (JGI-PGF)"/>
            <person name="Walter F."/>
            <person name="Albersmeier A."/>
            <person name="Kalinowski J."/>
            <person name="Ruckert C."/>
        </authorList>
    </citation>
    <scope>NUCLEOTIDE SEQUENCE</scope>
    <source>
        <strain evidence="2">VKM B-2484</strain>
    </source>
</reference>
<gene>
    <name evidence="2" type="ORF">GCM10017643_09630</name>
</gene>
<feature type="compositionally biased region" description="Basic and acidic residues" evidence="1">
    <location>
        <begin position="1"/>
        <end position="11"/>
    </location>
</feature>
<evidence type="ECO:0000313" key="3">
    <source>
        <dbReference type="Proteomes" id="UP001143370"/>
    </source>
</evidence>
<dbReference type="AlphaFoldDB" id="A0A9W6J6W1"/>
<feature type="region of interest" description="Disordered" evidence="1">
    <location>
        <begin position="1"/>
        <end position="55"/>
    </location>
</feature>
<name>A0A9W6J6W1_9HYPH</name>
<sequence length="55" mass="5493">MGVGKGERAQADEGGGQAQADEVHAVGSPGQAPEALQRQSLGGRVKPGHEGGWDA</sequence>
<proteinExistence type="predicted"/>
<dbReference type="Proteomes" id="UP001143370">
    <property type="component" value="Unassembled WGS sequence"/>
</dbReference>
<comment type="caution">
    <text evidence="2">The sequence shown here is derived from an EMBL/GenBank/DDBJ whole genome shotgun (WGS) entry which is preliminary data.</text>
</comment>
<protein>
    <submittedName>
        <fullName evidence="2">Uncharacterized protein</fullName>
    </submittedName>
</protein>
<evidence type="ECO:0000256" key="1">
    <source>
        <dbReference type="SAM" id="MobiDB-lite"/>
    </source>
</evidence>
<evidence type="ECO:0000313" key="2">
    <source>
        <dbReference type="EMBL" id="GLK70848.1"/>
    </source>
</evidence>
<keyword evidence="3" id="KW-1185">Reference proteome</keyword>
<organism evidence="2 3">
    <name type="scientific">Ancylobacter dichloromethanicus</name>
    <dbReference type="NCBI Taxonomy" id="518825"/>
    <lineage>
        <taxon>Bacteria</taxon>
        <taxon>Pseudomonadati</taxon>
        <taxon>Pseudomonadota</taxon>
        <taxon>Alphaproteobacteria</taxon>
        <taxon>Hyphomicrobiales</taxon>
        <taxon>Xanthobacteraceae</taxon>
        <taxon>Ancylobacter</taxon>
    </lineage>
</organism>